<protein>
    <submittedName>
        <fullName evidence="1">Uncharacterized protein</fullName>
    </submittedName>
</protein>
<dbReference type="Proteomes" id="UP000829447">
    <property type="component" value="Linkage Group LG6"/>
</dbReference>
<comment type="caution">
    <text evidence="1">The sequence shown here is derived from an EMBL/GenBank/DDBJ whole genome shotgun (WGS) entry which is preliminary data.</text>
</comment>
<gene>
    <name evidence="1" type="ORF">PGIGA_G00229700</name>
</gene>
<name>A0ACC5WL78_PANGG</name>
<reference evidence="1 2" key="1">
    <citation type="journal article" date="2022" name="bioRxiv">
        <title>An ancient truncated duplication of the anti-Mullerian hormone receptor type 2 gene is a potential conserved master sex determinant in the Pangasiidae catfish family.</title>
        <authorList>
            <person name="Wen M."/>
            <person name="Pan Q."/>
            <person name="Jouanno E."/>
            <person name="Montfort J."/>
            <person name="Zahm M."/>
            <person name="Cabau C."/>
            <person name="Klopp C."/>
            <person name="Iampietro C."/>
            <person name="Roques C."/>
            <person name="Bouchez O."/>
            <person name="Castinel A."/>
            <person name="Donnadieu C."/>
            <person name="Parrinello H."/>
            <person name="Poncet C."/>
            <person name="Belmonte E."/>
            <person name="Gautier V."/>
            <person name="Avarre J.-C."/>
            <person name="Dugue R."/>
            <person name="Gustiano R."/>
            <person name="Ha T.T.T."/>
            <person name="Campet M."/>
            <person name="Sriphairoj K."/>
            <person name="Ribolli J."/>
            <person name="de Almeida F.L."/>
            <person name="Desvignes T."/>
            <person name="Postlethwait J.H."/>
            <person name="Bucao C.F."/>
            <person name="Robinson-Rechavi M."/>
            <person name="Bobe J."/>
            <person name="Herpin A."/>
            <person name="Guiguen Y."/>
        </authorList>
    </citation>
    <scope>NUCLEOTIDE SEQUENCE [LARGE SCALE GENOMIC DNA]</scope>
    <source>
        <strain evidence="1">YG-Dec2019</strain>
    </source>
</reference>
<evidence type="ECO:0000313" key="2">
    <source>
        <dbReference type="Proteomes" id="UP000829447"/>
    </source>
</evidence>
<proteinExistence type="predicted"/>
<sequence length="94" mass="10941">MLSEWFWWDRLWLPVNVTWADLQDKEGQVYAHVSHLYMILPIAVVLLGLRVLYERLLAPPIAAALGVKDKSRLRASNNPTLEQYYNTHSKHPSK</sequence>
<keyword evidence="2" id="KW-1185">Reference proteome</keyword>
<evidence type="ECO:0000313" key="1">
    <source>
        <dbReference type="EMBL" id="MCI4379549.1"/>
    </source>
</evidence>
<dbReference type="EMBL" id="CM040459">
    <property type="protein sequence ID" value="MCI4379549.1"/>
    <property type="molecule type" value="Genomic_DNA"/>
</dbReference>
<accession>A0ACC5WL78</accession>
<feature type="non-terminal residue" evidence="1">
    <location>
        <position position="94"/>
    </location>
</feature>
<organism evidence="1 2">
    <name type="scientific">Pangasianodon gigas</name>
    <name type="common">Mekong giant catfish</name>
    <name type="synonym">Pangasius gigas</name>
    <dbReference type="NCBI Taxonomy" id="30993"/>
    <lineage>
        <taxon>Eukaryota</taxon>
        <taxon>Metazoa</taxon>
        <taxon>Chordata</taxon>
        <taxon>Craniata</taxon>
        <taxon>Vertebrata</taxon>
        <taxon>Euteleostomi</taxon>
        <taxon>Actinopterygii</taxon>
        <taxon>Neopterygii</taxon>
        <taxon>Teleostei</taxon>
        <taxon>Ostariophysi</taxon>
        <taxon>Siluriformes</taxon>
        <taxon>Pangasiidae</taxon>
        <taxon>Pangasianodon</taxon>
    </lineage>
</organism>